<reference evidence="1 2" key="1">
    <citation type="submission" date="2018-04" db="EMBL/GenBank/DDBJ databases">
        <title>Pseudomonas sp. nov., isolated from mangrove soil.</title>
        <authorList>
            <person name="Chen C."/>
        </authorList>
    </citation>
    <scope>NUCLEOTIDE SEQUENCE [LARGE SCALE GENOMIC DNA]</scope>
    <source>
        <strain evidence="1 2">TC-11</strain>
    </source>
</reference>
<organism evidence="1 2">
    <name type="scientific">Pseudomonas mangrovi</name>
    <dbReference type="NCBI Taxonomy" id="2161748"/>
    <lineage>
        <taxon>Bacteria</taxon>
        <taxon>Pseudomonadati</taxon>
        <taxon>Pseudomonadota</taxon>
        <taxon>Gammaproteobacteria</taxon>
        <taxon>Pseudomonadales</taxon>
        <taxon>Pseudomonadaceae</taxon>
        <taxon>Pseudomonas</taxon>
    </lineage>
</organism>
<protein>
    <submittedName>
        <fullName evidence="1">Uncharacterized protein</fullName>
    </submittedName>
</protein>
<dbReference type="OrthoDB" id="6833907at2"/>
<dbReference type="EMBL" id="QASN01000021">
    <property type="protein sequence ID" value="PTU72994.1"/>
    <property type="molecule type" value="Genomic_DNA"/>
</dbReference>
<dbReference type="AlphaFoldDB" id="A0A2T5P5K5"/>
<dbReference type="Proteomes" id="UP000244064">
    <property type="component" value="Unassembled WGS sequence"/>
</dbReference>
<gene>
    <name evidence="1" type="ORF">DBO85_17240</name>
</gene>
<evidence type="ECO:0000313" key="1">
    <source>
        <dbReference type="EMBL" id="PTU72994.1"/>
    </source>
</evidence>
<dbReference type="RefSeq" id="WP_108108731.1">
    <property type="nucleotide sequence ID" value="NZ_QASN01000021.1"/>
</dbReference>
<accession>A0A2T5P5K5</accession>
<comment type="caution">
    <text evidence="1">The sequence shown here is derived from an EMBL/GenBank/DDBJ whole genome shotgun (WGS) entry which is preliminary data.</text>
</comment>
<sequence>MSSIPMSRNIGAWIIGMILSISPLAFANAANPFELMQIHASRAVGSLVMYRGEGLQKSHAKRLEEDLAALSGAFQASRESSPELQTALQELVSQLRLGLTFGPTEDDVPWSYASDLSKSLRDFLLTANQLANSTPESILPVKIEYLSMQYLYRSYMGSFETARDQPELYVGQDERRLVPAIDEVLAGMDESQPGVAKLKTRWSYLRSALEDMNSQSNTLETVSGRPFAPLTVSRHSRTLTNNWVKLETTTN</sequence>
<keyword evidence="2" id="KW-1185">Reference proteome</keyword>
<proteinExistence type="predicted"/>
<name>A0A2T5P5K5_9PSED</name>
<evidence type="ECO:0000313" key="2">
    <source>
        <dbReference type="Proteomes" id="UP000244064"/>
    </source>
</evidence>